<accession>A0A2P6SQZ6</accession>
<sequence length="83" mass="9424">MAPSQLRLKWVASHAALNIYSPSAWTFLLVHTCSFLGCLLEGYLFQCVLHKGLTRSSVSNIYKVRNTNIMSFLLSKLLLHLRT</sequence>
<feature type="transmembrane region" description="Helical" evidence="1">
    <location>
        <begin position="24"/>
        <end position="45"/>
    </location>
</feature>
<name>A0A2P6SQZ6_ROSCH</name>
<keyword evidence="1" id="KW-0812">Transmembrane</keyword>
<evidence type="ECO:0000256" key="1">
    <source>
        <dbReference type="SAM" id="Phobius"/>
    </source>
</evidence>
<keyword evidence="3" id="KW-1185">Reference proteome</keyword>
<comment type="caution">
    <text evidence="2">The sequence shown here is derived from an EMBL/GenBank/DDBJ whole genome shotgun (WGS) entry which is preliminary data.</text>
</comment>
<organism evidence="2 3">
    <name type="scientific">Rosa chinensis</name>
    <name type="common">China rose</name>
    <dbReference type="NCBI Taxonomy" id="74649"/>
    <lineage>
        <taxon>Eukaryota</taxon>
        <taxon>Viridiplantae</taxon>
        <taxon>Streptophyta</taxon>
        <taxon>Embryophyta</taxon>
        <taxon>Tracheophyta</taxon>
        <taxon>Spermatophyta</taxon>
        <taxon>Magnoliopsida</taxon>
        <taxon>eudicotyledons</taxon>
        <taxon>Gunneridae</taxon>
        <taxon>Pentapetalae</taxon>
        <taxon>rosids</taxon>
        <taxon>fabids</taxon>
        <taxon>Rosales</taxon>
        <taxon>Rosaceae</taxon>
        <taxon>Rosoideae</taxon>
        <taxon>Rosoideae incertae sedis</taxon>
        <taxon>Rosa</taxon>
    </lineage>
</organism>
<gene>
    <name evidence="2" type="ORF">RchiOBHm_Chr0c05g0498021</name>
</gene>
<evidence type="ECO:0000313" key="3">
    <source>
        <dbReference type="Proteomes" id="UP000238479"/>
    </source>
</evidence>
<dbReference type="AlphaFoldDB" id="A0A2P6SQZ6"/>
<keyword evidence="1" id="KW-1133">Transmembrane helix</keyword>
<protein>
    <submittedName>
        <fullName evidence="2">Uncharacterized protein</fullName>
    </submittedName>
</protein>
<dbReference type="Gramene" id="PRQ61051">
    <property type="protein sequence ID" value="PRQ61051"/>
    <property type="gene ID" value="RchiOBHm_Chr0c05g0498021"/>
</dbReference>
<reference evidence="2 3" key="1">
    <citation type="journal article" date="2018" name="Nat. Genet.">
        <title>The Rosa genome provides new insights in the design of modern roses.</title>
        <authorList>
            <person name="Bendahmane M."/>
        </authorList>
    </citation>
    <scope>NUCLEOTIDE SEQUENCE [LARGE SCALE GENOMIC DNA]</scope>
    <source>
        <strain evidence="3">cv. Old Blush</strain>
    </source>
</reference>
<dbReference type="Proteomes" id="UP000238479">
    <property type="component" value="Unassembled WGS sequence"/>
</dbReference>
<dbReference type="EMBL" id="PDCK01000005">
    <property type="protein sequence ID" value="PRQ61051.1"/>
    <property type="molecule type" value="Genomic_DNA"/>
</dbReference>
<keyword evidence="1" id="KW-0472">Membrane</keyword>
<proteinExistence type="predicted"/>
<evidence type="ECO:0000313" key="2">
    <source>
        <dbReference type="EMBL" id="PRQ61051.1"/>
    </source>
</evidence>